<sequence length="445" mass="51362">MQRSVNMNMFQQQQQQLNSSLYTTPYYFGNNGSQLTDLDLLYPFDDTVEGAVPDNYSDLYCQSVSYQNISYINVSCDATLEFSVPLYGIIAPIFMFITLIANSAIVVVLSKKNMQTPTNAVLLGMAICDFLTILFPAPGFIYMYTLRNHGRPLGPVSLCYIYYFFNETLPSLFHTASIWLTVALAFQRYIYVCHAPLARIFLTMPKVRRSIFYIIIAAVIHQSTRFLDTVHMPVETIWEGEDYIVCHQKLADWVGDYIGEDYYFTFYFMFRVIFVHLLPCIMLILLNILLFRAMRLAQQKRQKLFDKCYKKSKRANNKNCTTLMLIIVVSVFLIVEVPLAIITALHVISSLFINFLDYRIANICILFANFFIILSYPVNFALYCGMSRQFRETFKEIFWRQSLTVNGNNETTIMGGSRKQNEMSSRYSLVNVNGPRTSTSNETVL</sequence>
<keyword evidence="5 6" id="KW-0472">Membrane</keyword>
<dbReference type="Proteomes" id="UP000183832">
    <property type="component" value="Unassembled WGS sequence"/>
</dbReference>
<evidence type="ECO:0000256" key="6">
    <source>
        <dbReference type="SAM" id="Phobius"/>
    </source>
</evidence>
<feature type="transmembrane region" description="Helical" evidence="6">
    <location>
        <begin position="89"/>
        <end position="109"/>
    </location>
</feature>
<keyword evidence="9" id="KW-1185">Reference proteome</keyword>
<name>A0A1J1HJE3_9DIPT</name>
<dbReference type="PRINTS" id="PR00237">
    <property type="entry name" value="GPCRRHODOPSN"/>
</dbReference>
<evidence type="ECO:0000256" key="1">
    <source>
        <dbReference type="ARBA" id="ARBA00004370"/>
    </source>
</evidence>
<evidence type="ECO:0000313" key="9">
    <source>
        <dbReference type="Proteomes" id="UP000183832"/>
    </source>
</evidence>
<reference evidence="8 9" key="1">
    <citation type="submission" date="2015-04" db="EMBL/GenBank/DDBJ databases">
        <authorList>
            <person name="Syromyatnikov M.Y."/>
            <person name="Popov V.N."/>
        </authorList>
    </citation>
    <scope>NUCLEOTIDE SEQUENCE [LARGE SCALE GENOMIC DNA]</scope>
</reference>
<dbReference type="PANTHER" id="PTHR47023:SF1">
    <property type="entry name" value="SEX PEPTIDE RECEPTOR"/>
    <property type="match status" value="1"/>
</dbReference>
<dbReference type="PROSITE" id="PS50262">
    <property type="entry name" value="G_PROTEIN_RECEP_F1_2"/>
    <property type="match status" value="1"/>
</dbReference>
<comment type="similarity">
    <text evidence="2">Belongs to the G-protein coupled receptor 1 family.</text>
</comment>
<dbReference type="GO" id="GO:0016020">
    <property type="term" value="C:membrane"/>
    <property type="evidence" value="ECO:0007669"/>
    <property type="project" value="UniProtKB-SubCell"/>
</dbReference>
<gene>
    <name evidence="8" type="primary">similar to FMRFamide receptor</name>
    <name evidence="8" type="ORF">CLUMA_CG001926</name>
</gene>
<evidence type="ECO:0000256" key="3">
    <source>
        <dbReference type="ARBA" id="ARBA00022692"/>
    </source>
</evidence>
<protein>
    <submittedName>
        <fullName evidence="8">CLUMA_CG001926, isoform A</fullName>
    </submittedName>
</protein>
<evidence type="ECO:0000256" key="5">
    <source>
        <dbReference type="ARBA" id="ARBA00023136"/>
    </source>
</evidence>
<feature type="transmembrane region" description="Helical" evidence="6">
    <location>
        <begin position="172"/>
        <end position="191"/>
    </location>
</feature>
<feature type="domain" description="G-protein coupled receptors family 1 profile" evidence="7">
    <location>
        <begin position="101"/>
        <end position="383"/>
    </location>
</feature>
<dbReference type="STRING" id="568069.A0A1J1HJE3"/>
<comment type="subcellular location">
    <subcellularLocation>
        <location evidence="1">Membrane</location>
    </subcellularLocation>
</comment>
<accession>A0A1J1HJE3</accession>
<dbReference type="CDD" id="cd14978">
    <property type="entry name" value="7tmA_FMRFamide_R-like"/>
    <property type="match status" value="1"/>
</dbReference>
<evidence type="ECO:0000313" key="8">
    <source>
        <dbReference type="EMBL" id="CRK88141.1"/>
    </source>
</evidence>
<feature type="transmembrane region" description="Helical" evidence="6">
    <location>
        <begin position="211"/>
        <end position="227"/>
    </location>
</feature>
<dbReference type="InterPro" id="IPR000276">
    <property type="entry name" value="GPCR_Rhodpsn"/>
</dbReference>
<dbReference type="Pfam" id="PF10324">
    <property type="entry name" value="7TM_GPCR_Srw"/>
    <property type="match status" value="1"/>
</dbReference>
<dbReference type="InterPro" id="IPR053071">
    <property type="entry name" value="GPCR1-related_rcpt"/>
</dbReference>
<dbReference type="InterPro" id="IPR017452">
    <property type="entry name" value="GPCR_Rhodpsn_7TM"/>
</dbReference>
<dbReference type="AlphaFoldDB" id="A0A1J1HJE3"/>
<feature type="transmembrane region" description="Helical" evidence="6">
    <location>
        <begin position="360"/>
        <end position="385"/>
    </location>
</feature>
<keyword evidence="4 6" id="KW-1133">Transmembrane helix</keyword>
<feature type="transmembrane region" description="Helical" evidence="6">
    <location>
        <begin position="266"/>
        <end position="291"/>
    </location>
</feature>
<dbReference type="OrthoDB" id="5962323at2759"/>
<dbReference type="SUPFAM" id="SSF81321">
    <property type="entry name" value="Family A G protein-coupled receptor-like"/>
    <property type="match status" value="1"/>
</dbReference>
<evidence type="ECO:0000259" key="7">
    <source>
        <dbReference type="PROSITE" id="PS50262"/>
    </source>
</evidence>
<proteinExistence type="inferred from homology"/>
<feature type="transmembrane region" description="Helical" evidence="6">
    <location>
        <begin position="121"/>
        <end position="144"/>
    </location>
</feature>
<organism evidence="8 9">
    <name type="scientific">Clunio marinus</name>
    <dbReference type="NCBI Taxonomy" id="568069"/>
    <lineage>
        <taxon>Eukaryota</taxon>
        <taxon>Metazoa</taxon>
        <taxon>Ecdysozoa</taxon>
        <taxon>Arthropoda</taxon>
        <taxon>Hexapoda</taxon>
        <taxon>Insecta</taxon>
        <taxon>Pterygota</taxon>
        <taxon>Neoptera</taxon>
        <taxon>Endopterygota</taxon>
        <taxon>Diptera</taxon>
        <taxon>Nematocera</taxon>
        <taxon>Chironomoidea</taxon>
        <taxon>Chironomidae</taxon>
        <taxon>Clunio</taxon>
    </lineage>
</organism>
<dbReference type="Gene3D" id="1.20.1070.10">
    <property type="entry name" value="Rhodopsin 7-helix transmembrane proteins"/>
    <property type="match status" value="1"/>
</dbReference>
<keyword evidence="3 6" id="KW-0812">Transmembrane</keyword>
<feature type="transmembrane region" description="Helical" evidence="6">
    <location>
        <begin position="320"/>
        <end position="348"/>
    </location>
</feature>
<dbReference type="EMBL" id="CVRI01000006">
    <property type="protein sequence ID" value="CRK88141.1"/>
    <property type="molecule type" value="Genomic_DNA"/>
</dbReference>
<dbReference type="PANTHER" id="PTHR47023">
    <property type="entry name" value="SEX PEPTIDE RECEPTOR"/>
    <property type="match status" value="1"/>
</dbReference>
<evidence type="ECO:0000256" key="4">
    <source>
        <dbReference type="ARBA" id="ARBA00022989"/>
    </source>
</evidence>
<evidence type="ECO:0000256" key="2">
    <source>
        <dbReference type="ARBA" id="ARBA00010663"/>
    </source>
</evidence>
<dbReference type="GO" id="GO:0008528">
    <property type="term" value="F:G protein-coupled peptide receptor activity"/>
    <property type="evidence" value="ECO:0007669"/>
    <property type="project" value="InterPro"/>
</dbReference>
<dbReference type="InterPro" id="IPR019427">
    <property type="entry name" value="7TM_GPCR_serpentine_rcpt_Srw"/>
</dbReference>